<accession>A0AAN1BFY5</accession>
<keyword evidence="1" id="KW-0472">Membrane</keyword>
<dbReference type="AlphaFoldDB" id="A0AAN1BFY5"/>
<dbReference type="Proteomes" id="UP000194159">
    <property type="component" value="Chromosome"/>
</dbReference>
<reference evidence="2 3" key="1">
    <citation type="submission" date="2017-04" db="EMBL/GenBank/DDBJ databases">
        <title>Complete genome sequences of Rhizobium genomic linages associated to common bean (phaseolus vulgaris).</title>
        <authorList>
            <person name="Santamaria R.I."/>
            <person name="Bustos P."/>
            <person name="Perez-Carrascal O."/>
            <person name="Martinez-Flores I."/>
            <person name="Juarez S."/>
            <person name="Lozano L."/>
            <person name="Miranda F."/>
            <person name="Vinuesa P."/>
            <person name="Martinez-Romero E."/>
            <person name="Cevallos M.A."/>
            <person name="Romero D."/>
            <person name="Davila G."/>
            <person name="Gonzalez V."/>
        </authorList>
    </citation>
    <scope>NUCLEOTIDE SEQUENCE [LARGE SCALE GENOMIC DNA]</scope>
    <source>
        <strain evidence="2 3">NXC12</strain>
    </source>
</reference>
<evidence type="ECO:0000256" key="1">
    <source>
        <dbReference type="SAM" id="Phobius"/>
    </source>
</evidence>
<feature type="transmembrane region" description="Helical" evidence="1">
    <location>
        <begin position="20"/>
        <end position="39"/>
    </location>
</feature>
<evidence type="ECO:0000313" key="2">
    <source>
        <dbReference type="EMBL" id="ARQ10236.1"/>
    </source>
</evidence>
<keyword evidence="1" id="KW-1133">Transmembrane helix</keyword>
<sequence>MLYSKTEEERMLSKSLIMPFSFAILALSGLLFQFVAYLLETPVTVLHP</sequence>
<name>A0AAN1BFY5_RHIET</name>
<gene>
    <name evidence="2" type="ORF">NXC12_CH02215</name>
</gene>
<dbReference type="EMBL" id="CP020906">
    <property type="protein sequence ID" value="ARQ10236.1"/>
    <property type="molecule type" value="Genomic_DNA"/>
</dbReference>
<protein>
    <submittedName>
        <fullName evidence="2">Uncharacterized protein</fullName>
    </submittedName>
</protein>
<evidence type="ECO:0000313" key="3">
    <source>
        <dbReference type="Proteomes" id="UP000194159"/>
    </source>
</evidence>
<organism evidence="2 3">
    <name type="scientific">Rhizobium etli</name>
    <dbReference type="NCBI Taxonomy" id="29449"/>
    <lineage>
        <taxon>Bacteria</taxon>
        <taxon>Pseudomonadati</taxon>
        <taxon>Pseudomonadota</taxon>
        <taxon>Alphaproteobacteria</taxon>
        <taxon>Hyphomicrobiales</taxon>
        <taxon>Rhizobiaceae</taxon>
        <taxon>Rhizobium/Agrobacterium group</taxon>
        <taxon>Rhizobium</taxon>
    </lineage>
</organism>
<proteinExistence type="predicted"/>
<keyword evidence="1" id="KW-0812">Transmembrane</keyword>